<evidence type="ECO:0000313" key="1">
    <source>
        <dbReference type="EMBL" id="KAI5663729.1"/>
    </source>
</evidence>
<gene>
    <name evidence="1" type="ORF">M9H77_23052</name>
</gene>
<organism evidence="1 2">
    <name type="scientific">Catharanthus roseus</name>
    <name type="common">Madagascar periwinkle</name>
    <name type="synonym">Vinca rosea</name>
    <dbReference type="NCBI Taxonomy" id="4058"/>
    <lineage>
        <taxon>Eukaryota</taxon>
        <taxon>Viridiplantae</taxon>
        <taxon>Streptophyta</taxon>
        <taxon>Embryophyta</taxon>
        <taxon>Tracheophyta</taxon>
        <taxon>Spermatophyta</taxon>
        <taxon>Magnoliopsida</taxon>
        <taxon>eudicotyledons</taxon>
        <taxon>Gunneridae</taxon>
        <taxon>Pentapetalae</taxon>
        <taxon>asterids</taxon>
        <taxon>lamiids</taxon>
        <taxon>Gentianales</taxon>
        <taxon>Apocynaceae</taxon>
        <taxon>Rauvolfioideae</taxon>
        <taxon>Vinceae</taxon>
        <taxon>Catharanthinae</taxon>
        <taxon>Catharanthus</taxon>
    </lineage>
</organism>
<sequence length="165" mass="18503">MPTNAELHSALESFIKDYEASKIQKNDDIFGLHTEIQAIKSDIQEFKGSMEDMKATIERLTSNIYGKKAMGSNPIVDQPDYVGTQLTKPPSTSMFPKSIPPILLKQPPNESNNPRMIAPMLSYAPLQKQPYHQPNIFQADDNFSKGIKLEVADFYGDGHVDVFLD</sequence>
<dbReference type="Proteomes" id="UP001060085">
    <property type="component" value="Linkage Group LG05"/>
</dbReference>
<proteinExistence type="predicted"/>
<name>A0ACC0AS73_CATRO</name>
<evidence type="ECO:0000313" key="2">
    <source>
        <dbReference type="Proteomes" id="UP001060085"/>
    </source>
</evidence>
<accession>A0ACC0AS73</accession>
<dbReference type="EMBL" id="CM044705">
    <property type="protein sequence ID" value="KAI5663729.1"/>
    <property type="molecule type" value="Genomic_DNA"/>
</dbReference>
<reference evidence="2" key="1">
    <citation type="journal article" date="2023" name="Nat. Plants">
        <title>Single-cell RNA sequencing provides a high-resolution roadmap for understanding the multicellular compartmentation of specialized metabolism.</title>
        <authorList>
            <person name="Sun S."/>
            <person name="Shen X."/>
            <person name="Li Y."/>
            <person name="Li Y."/>
            <person name="Wang S."/>
            <person name="Li R."/>
            <person name="Zhang H."/>
            <person name="Shen G."/>
            <person name="Guo B."/>
            <person name="Wei J."/>
            <person name="Xu J."/>
            <person name="St-Pierre B."/>
            <person name="Chen S."/>
            <person name="Sun C."/>
        </authorList>
    </citation>
    <scope>NUCLEOTIDE SEQUENCE [LARGE SCALE GENOMIC DNA]</scope>
</reference>
<keyword evidence="2" id="KW-1185">Reference proteome</keyword>
<protein>
    <submittedName>
        <fullName evidence="1">Uncharacterized protein</fullName>
    </submittedName>
</protein>
<comment type="caution">
    <text evidence="1">The sequence shown here is derived from an EMBL/GenBank/DDBJ whole genome shotgun (WGS) entry which is preliminary data.</text>
</comment>